<gene>
    <name evidence="2" type="ORF">PQJ61_03680</name>
</gene>
<comment type="caution">
    <text evidence="2">The sequence shown here is derived from an EMBL/GenBank/DDBJ whole genome shotgun (WGS) entry which is preliminary data.</text>
</comment>
<feature type="transmembrane region" description="Helical" evidence="1">
    <location>
        <begin position="83"/>
        <end position="107"/>
    </location>
</feature>
<feature type="transmembrane region" description="Helical" evidence="1">
    <location>
        <begin position="52"/>
        <end position="71"/>
    </location>
</feature>
<evidence type="ECO:0000256" key="1">
    <source>
        <dbReference type="SAM" id="Phobius"/>
    </source>
</evidence>
<name>A0AAJ1ICV5_9SPIO</name>
<dbReference type="AlphaFoldDB" id="A0AAJ1ICV5"/>
<protein>
    <submittedName>
        <fullName evidence="2">Uncharacterized protein</fullName>
    </submittedName>
</protein>
<reference evidence="2 3" key="1">
    <citation type="submission" date="2022-12" db="EMBL/GenBank/DDBJ databases">
        <title>Metagenome assembled genome from gulf of manar.</title>
        <authorList>
            <person name="Kohli P."/>
            <person name="Pk S."/>
            <person name="Venkata Ramana C."/>
            <person name="Sasikala C."/>
        </authorList>
    </citation>
    <scope>NUCLEOTIDE SEQUENCE [LARGE SCALE GENOMIC DNA]</scope>
    <source>
        <strain evidence="2">JB008</strain>
    </source>
</reference>
<dbReference type="Proteomes" id="UP001221217">
    <property type="component" value="Unassembled WGS sequence"/>
</dbReference>
<keyword evidence="1" id="KW-0812">Transmembrane</keyword>
<keyword evidence="1" id="KW-1133">Transmembrane helix</keyword>
<proteinExistence type="predicted"/>
<evidence type="ECO:0000313" key="2">
    <source>
        <dbReference type="EMBL" id="MDC7225849.1"/>
    </source>
</evidence>
<sequence length="111" mass="12622">MKDRARPIVSIAGRITILLFLFSVMVLLLYIQGNFQDFVDDSLIMLLNLYRYSALIFIAFAFSYILILIIAGKNTGRRILRRIIFSVAAIIFSFVFFIAAEIIITGLQPVV</sequence>
<accession>A0AAJ1ICV5</accession>
<dbReference type="EMBL" id="JAQQAL010000010">
    <property type="protein sequence ID" value="MDC7225849.1"/>
    <property type="molecule type" value="Genomic_DNA"/>
</dbReference>
<evidence type="ECO:0000313" key="3">
    <source>
        <dbReference type="Proteomes" id="UP001221217"/>
    </source>
</evidence>
<organism evidence="2 3">
    <name type="scientific">Candidatus Thalassospirochaeta sargassi</name>
    <dbReference type="NCBI Taxonomy" id="3119039"/>
    <lineage>
        <taxon>Bacteria</taxon>
        <taxon>Pseudomonadati</taxon>
        <taxon>Spirochaetota</taxon>
        <taxon>Spirochaetia</taxon>
        <taxon>Spirochaetales</taxon>
        <taxon>Spirochaetaceae</taxon>
        <taxon>Candidatus Thalassospirochaeta</taxon>
    </lineage>
</organism>
<keyword evidence="1" id="KW-0472">Membrane</keyword>
<feature type="transmembrane region" description="Helical" evidence="1">
    <location>
        <begin position="12"/>
        <end position="32"/>
    </location>
</feature>